<keyword evidence="5 8" id="KW-0406">Ion transport</keyword>
<dbReference type="InterPro" id="IPR003280">
    <property type="entry name" value="2pore_dom_K_chnl"/>
</dbReference>
<evidence type="ECO:0000256" key="7">
    <source>
        <dbReference type="ARBA" id="ARBA00023303"/>
    </source>
</evidence>
<dbReference type="OrthoDB" id="297496at2759"/>
<evidence type="ECO:0000256" key="8">
    <source>
        <dbReference type="RuleBase" id="RU003857"/>
    </source>
</evidence>
<dbReference type="Proteomes" id="UP000070544">
    <property type="component" value="Unassembled WGS sequence"/>
</dbReference>
<dbReference type="EMBL" id="KQ965731">
    <property type="protein sequence ID" value="KXS22394.1"/>
    <property type="molecule type" value="Genomic_DNA"/>
</dbReference>
<comment type="subcellular location">
    <subcellularLocation>
        <location evidence="1">Membrane</location>
        <topology evidence="1">Multi-pass membrane protein</topology>
    </subcellularLocation>
</comment>
<accession>A0A139B094</accession>
<dbReference type="GO" id="GO:0022841">
    <property type="term" value="F:potassium ion leak channel activity"/>
    <property type="evidence" value="ECO:0007669"/>
    <property type="project" value="TreeGrafter"/>
</dbReference>
<evidence type="ECO:0000256" key="9">
    <source>
        <dbReference type="SAM" id="MobiDB-lite"/>
    </source>
</evidence>
<dbReference type="GO" id="GO:0005886">
    <property type="term" value="C:plasma membrane"/>
    <property type="evidence" value="ECO:0007669"/>
    <property type="project" value="TreeGrafter"/>
</dbReference>
<evidence type="ECO:0000256" key="4">
    <source>
        <dbReference type="ARBA" id="ARBA00022989"/>
    </source>
</evidence>
<comment type="similarity">
    <text evidence="8">Belongs to the two pore domain potassium channel (TC 1.A.1.8) family.</text>
</comment>
<keyword evidence="6" id="KW-0472">Membrane</keyword>
<evidence type="ECO:0000256" key="5">
    <source>
        <dbReference type="ARBA" id="ARBA00023065"/>
    </source>
</evidence>
<dbReference type="PANTHER" id="PTHR11003">
    <property type="entry name" value="POTASSIUM CHANNEL, SUBFAMILY K"/>
    <property type="match status" value="1"/>
</dbReference>
<dbReference type="SUPFAM" id="SSF81324">
    <property type="entry name" value="Voltage-gated potassium channels"/>
    <property type="match status" value="2"/>
</dbReference>
<dbReference type="STRING" id="1344416.A0A139B094"/>
<name>A0A139B094_GONPJ</name>
<sequence>MIMMWIAAGFGIATSCLILFRTFERRTLLCARVYCVFLVAQTAFALAAFLRYILRHTSDIRAAGASTKSWVTQAFLSSCVHISMSLLAFFFMTYDLLVLNAPSNVMSGAQKQFVLATYLADTTFLVGAAIFCNIQPWTFSQAFVFCVTTFTTIGYGNLTPKTTISRIVFMIYALLGISVVGFFLTSVRNVMIHSSQESLRKRILALRELRERVQRKELGEGQSTNKCSFLGHILLAVKRWSEKEWDVEEEEQEIESMEEERRSFSASESASHHQPHGQQDNLDVERQKEAPSSALPPKSQDDAIMPRQARRTDSRNLRPESEQWVGMPTSSDTTLPPQEDPAVIAEDEAETDRKSTNRDDLESQAEQDLRRRAQRGAGFRVAVWAIVFWLAGALVFYALERDWTYFDAIYFTYVTLTTIGFGDYIPNSPGGWEFWTYYSLFQIAFVGIVLGTLSDLFEAGGARALQTEGKEESNQ</sequence>
<feature type="compositionally biased region" description="Basic and acidic residues" evidence="9">
    <location>
        <begin position="351"/>
        <end position="369"/>
    </location>
</feature>
<feature type="compositionally biased region" description="Acidic residues" evidence="9">
    <location>
        <begin position="249"/>
        <end position="258"/>
    </location>
</feature>
<dbReference type="Gene3D" id="1.10.287.70">
    <property type="match status" value="2"/>
</dbReference>
<evidence type="ECO:0000313" key="12">
    <source>
        <dbReference type="Proteomes" id="UP000070544"/>
    </source>
</evidence>
<feature type="domain" description="Potassium channel" evidence="10">
    <location>
        <begin position="122"/>
        <end position="191"/>
    </location>
</feature>
<evidence type="ECO:0000256" key="1">
    <source>
        <dbReference type="ARBA" id="ARBA00004141"/>
    </source>
</evidence>
<protein>
    <recommendedName>
        <fullName evidence="10">Potassium channel domain-containing protein</fullName>
    </recommendedName>
</protein>
<reference evidence="11 12" key="1">
    <citation type="journal article" date="2015" name="Genome Biol. Evol.">
        <title>Phylogenomic analyses indicate that early fungi evolved digesting cell walls of algal ancestors of land plants.</title>
        <authorList>
            <person name="Chang Y."/>
            <person name="Wang S."/>
            <person name="Sekimoto S."/>
            <person name="Aerts A.L."/>
            <person name="Choi C."/>
            <person name="Clum A."/>
            <person name="LaButti K.M."/>
            <person name="Lindquist E.A."/>
            <person name="Yee Ngan C."/>
            <person name="Ohm R.A."/>
            <person name="Salamov A.A."/>
            <person name="Grigoriev I.V."/>
            <person name="Spatafora J.W."/>
            <person name="Berbee M.L."/>
        </authorList>
    </citation>
    <scope>NUCLEOTIDE SEQUENCE [LARGE SCALE GENOMIC DNA]</scope>
    <source>
        <strain evidence="11 12">JEL478</strain>
    </source>
</reference>
<proteinExistence type="inferred from homology"/>
<dbReference type="Pfam" id="PF07885">
    <property type="entry name" value="Ion_trans_2"/>
    <property type="match status" value="2"/>
</dbReference>
<dbReference type="PANTHER" id="PTHR11003:SF291">
    <property type="entry name" value="IP11374P"/>
    <property type="match status" value="1"/>
</dbReference>
<dbReference type="PRINTS" id="PR01333">
    <property type="entry name" value="2POREKCHANEL"/>
</dbReference>
<keyword evidence="12" id="KW-1185">Reference proteome</keyword>
<dbReference type="GO" id="GO:0015271">
    <property type="term" value="F:outward rectifier potassium channel activity"/>
    <property type="evidence" value="ECO:0007669"/>
    <property type="project" value="TreeGrafter"/>
</dbReference>
<dbReference type="AlphaFoldDB" id="A0A139B094"/>
<evidence type="ECO:0000313" key="11">
    <source>
        <dbReference type="EMBL" id="KXS22394.1"/>
    </source>
</evidence>
<dbReference type="InterPro" id="IPR013099">
    <property type="entry name" value="K_chnl_dom"/>
</dbReference>
<evidence type="ECO:0000259" key="10">
    <source>
        <dbReference type="Pfam" id="PF07885"/>
    </source>
</evidence>
<feature type="region of interest" description="Disordered" evidence="9">
    <location>
        <begin position="249"/>
        <end position="369"/>
    </location>
</feature>
<feature type="domain" description="Potassium channel" evidence="10">
    <location>
        <begin position="385"/>
        <end position="457"/>
    </location>
</feature>
<keyword evidence="3 8" id="KW-0812">Transmembrane</keyword>
<keyword evidence="4" id="KW-1133">Transmembrane helix</keyword>
<evidence type="ECO:0000256" key="2">
    <source>
        <dbReference type="ARBA" id="ARBA00022448"/>
    </source>
</evidence>
<evidence type="ECO:0000256" key="6">
    <source>
        <dbReference type="ARBA" id="ARBA00023136"/>
    </source>
</evidence>
<dbReference type="GO" id="GO:0030322">
    <property type="term" value="P:stabilization of membrane potential"/>
    <property type="evidence" value="ECO:0007669"/>
    <property type="project" value="TreeGrafter"/>
</dbReference>
<organism evidence="11 12">
    <name type="scientific">Gonapodya prolifera (strain JEL478)</name>
    <name type="common">Monoblepharis prolifera</name>
    <dbReference type="NCBI Taxonomy" id="1344416"/>
    <lineage>
        <taxon>Eukaryota</taxon>
        <taxon>Fungi</taxon>
        <taxon>Fungi incertae sedis</taxon>
        <taxon>Chytridiomycota</taxon>
        <taxon>Chytridiomycota incertae sedis</taxon>
        <taxon>Monoblepharidomycetes</taxon>
        <taxon>Monoblepharidales</taxon>
        <taxon>Gonapodyaceae</taxon>
        <taxon>Gonapodya</taxon>
    </lineage>
</organism>
<evidence type="ECO:0000256" key="3">
    <source>
        <dbReference type="ARBA" id="ARBA00022692"/>
    </source>
</evidence>
<keyword evidence="2 8" id="KW-0813">Transport</keyword>
<feature type="compositionally biased region" description="Basic and acidic residues" evidence="9">
    <location>
        <begin position="310"/>
        <end position="321"/>
    </location>
</feature>
<keyword evidence="7 8" id="KW-0407">Ion channel</keyword>
<gene>
    <name evidence="11" type="ORF">M427DRAFT_171706</name>
</gene>
<dbReference type="OMA" id="DGPMHEW"/>